<dbReference type="InterPro" id="IPR043504">
    <property type="entry name" value="Peptidase_S1_PA_chymotrypsin"/>
</dbReference>
<feature type="region of interest" description="Disordered" evidence="1">
    <location>
        <begin position="370"/>
        <end position="390"/>
    </location>
</feature>
<proteinExistence type="predicted"/>
<sequence length="576" mass="59093">MPRLHALIAGLGAVAVMGVPTLGTPAAERPANVLALGLSALHPHPSGSTDRVTPGAVRVESSSHVSITLLDDRSVIQQVVREYDTDLAEGSGFTVTPDGVVVTATQVVQAASDPRIYAANRVFAEYFKVKIPADFKRHTLKDADLDRRLQACYPPQRADSTCISSVTTKVTVYPYLDPPPADGLPAQILTAGTSPAAAAVIKVTRGGEKQTLPTAPLGTSIATTVESLDVMSLPSRPSAKQPPKLDTAHLDPPGSRTFKETERTKLDGILANGGPGAGLIDDGRSEIVGLVSGGGDVPTTITPADDIRTALVTAGVTPRRGPVDAVFENALASFHNKRYSDAVPVLQQVLNLRPDHAVALDHLRVSRAKAGTAEDAGARPRATGAPVAASSTRSPLVWVAGGVVVIALAAAVAVPLLRRRRGRGADGAGPGRAEQPPVESWPPHAVTQVFQAPGESQRAADEARTPAPSSSSGAAASGAAGSLGAFGSPGADSYPPISHPSGPHASGPHPSGPHPSGPHPSGPHASGPASPPYGQPRPADLSPPRGQAQMQFCTQCGMRLGQGHRFCGFCGNPADV</sequence>
<dbReference type="AlphaFoldDB" id="A0A940WK10"/>
<dbReference type="EMBL" id="JAFCNB010000001">
    <property type="protein sequence ID" value="MBP2702576.1"/>
    <property type="molecule type" value="Genomic_DNA"/>
</dbReference>
<gene>
    <name evidence="3" type="ORF">JOL79_02015</name>
</gene>
<feature type="region of interest" description="Disordered" evidence="1">
    <location>
        <begin position="233"/>
        <end position="258"/>
    </location>
</feature>
<keyword evidence="4" id="KW-1185">Reference proteome</keyword>
<evidence type="ECO:0000313" key="3">
    <source>
        <dbReference type="EMBL" id="MBP2702576.1"/>
    </source>
</evidence>
<accession>A0A940WK10</accession>
<organism evidence="3 4">
    <name type="scientific">Microbispora oryzae</name>
    <dbReference type="NCBI Taxonomy" id="2806554"/>
    <lineage>
        <taxon>Bacteria</taxon>
        <taxon>Bacillati</taxon>
        <taxon>Actinomycetota</taxon>
        <taxon>Actinomycetes</taxon>
        <taxon>Streptosporangiales</taxon>
        <taxon>Streptosporangiaceae</taxon>
        <taxon>Microbispora</taxon>
    </lineage>
</organism>
<dbReference type="InterPro" id="IPR009003">
    <property type="entry name" value="Peptidase_S1_PA"/>
</dbReference>
<feature type="compositionally biased region" description="Low complexity" evidence="1">
    <location>
        <begin position="466"/>
        <end position="509"/>
    </location>
</feature>
<feature type="region of interest" description="Disordered" evidence="1">
    <location>
        <begin position="421"/>
        <end position="547"/>
    </location>
</feature>
<dbReference type="Gene3D" id="2.40.10.10">
    <property type="entry name" value="Trypsin-like serine proteases"/>
    <property type="match status" value="1"/>
</dbReference>
<evidence type="ECO:0000313" key="4">
    <source>
        <dbReference type="Proteomes" id="UP000674234"/>
    </source>
</evidence>
<reference evidence="3" key="1">
    <citation type="submission" date="2021-02" db="EMBL/GenBank/DDBJ databases">
        <title>Draft genome sequence of Microbispora sp. RL4-1S isolated from rice leaves in Thailand.</title>
        <authorList>
            <person name="Muangham S."/>
            <person name="Duangmal K."/>
        </authorList>
    </citation>
    <scope>NUCLEOTIDE SEQUENCE</scope>
    <source>
        <strain evidence="3">RL4-1S</strain>
    </source>
</reference>
<dbReference type="RefSeq" id="WP_210153856.1">
    <property type="nucleotide sequence ID" value="NZ_JAFCNB010000001.1"/>
</dbReference>
<dbReference type="SUPFAM" id="SSF50494">
    <property type="entry name" value="Trypsin-like serine proteases"/>
    <property type="match status" value="1"/>
</dbReference>
<keyword evidence="2" id="KW-0472">Membrane</keyword>
<evidence type="ECO:0000256" key="2">
    <source>
        <dbReference type="SAM" id="Phobius"/>
    </source>
</evidence>
<evidence type="ECO:0000256" key="1">
    <source>
        <dbReference type="SAM" id="MobiDB-lite"/>
    </source>
</evidence>
<feature type="compositionally biased region" description="Pro residues" evidence="1">
    <location>
        <begin position="510"/>
        <end position="521"/>
    </location>
</feature>
<dbReference type="Proteomes" id="UP000674234">
    <property type="component" value="Unassembled WGS sequence"/>
</dbReference>
<protein>
    <submittedName>
        <fullName evidence="3">Uncharacterized protein</fullName>
    </submittedName>
</protein>
<name>A0A940WK10_9ACTN</name>
<comment type="caution">
    <text evidence="3">The sequence shown here is derived from an EMBL/GenBank/DDBJ whole genome shotgun (WGS) entry which is preliminary data.</text>
</comment>
<feature type="transmembrane region" description="Helical" evidence="2">
    <location>
        <begin position="396"/>
        <end position="417"/>
    </location>
</feature>
<keyword evidence="2" id="KW-1133">Transmembrane helix</keyword>
<keyword evidence="2" id="KW-0812">Transmembrane</keyword>